<dbReference type="GO" id="GO:0016763">
    <property type="term" value="F:pentosyltransferase activity"/>
    <property type="evidence" value="ECO:0007669"/>
    <property type="project" value="TreeGrafter"/>
</dbReference>
<feature type="transmembrane region" description="Helical" evidence="8">
    <location>
        <begin position="316"/>
        <end position="334"/>
    </location>
</feature>
<dbReference type="PANTHER" id="PTHR33908:SF11">
    <property type="entry name" value="MEMBRANE PROTEIN"/>
    <property type="match status" value="1"/>
</dbReference>
<keyword evidence="4" id="KW-0808">Transferase</keyword>
<evidence type="ECO:0000256" key="2">
    <source>
        <dbReference type="ARBA" id="ARBA00022475"/>
    </source>
</evidence>
<dbReference type="OrthoDB" id="149990at2"/>
<dbReference type="PANTHER" id="PTHR33908">
    <property type="entry name" value="MANNOSYLTRANSFERASE YKCB-RELATED"/>
    <property type="match status" value="1"/>
</dbReference>
<sequence length="555" mass="63939">MRMKVSWSVFILLILAALGVRIYGADARGLWFDESLSWKLQSFPVSLLIERAGEPTMPHPPLYFLTLHFWSHIFGDSEIAMRGLSIFAGIATLPVLFFFMQDLHLLTWQKQTEKTEQYKFAGFIAVSLVAFSILHIHAAQQVRGYTLAVFLLACSNIFFIRLLSLTKSTWSNCAFYAISATALCYTHNLGLFSVAAQWGFAILFLWLPALIKRLYHHFNFKRQNQNIGSLVDDGQSTQTCINSNEEKTVLNKIRLKFVTVAVLFVLLYGPWFLNVQKQSTKLKNSWSRPFSAQKFANEMFASIFQTSAQRPLKETIFPWFVAVSLIFLWIILATRFGWPGVYLSFMGAIPVILMCIYSIYSKRSIFDARYLIFAQLSWLAGIAWLTSRIPRRLERILIGFVVVSWFIQSCFLNWDMIGKNNKPGMRAAIHYILQNKKPNELIIAETPFIFFLAQYYARNQTPVFLANERKDRFLVNGESQLLNSDMITPEEVALKKPTGIWLISSDSYMTFSKNKFPADCVDSEIMILSTKDPLSFKQDLYWESPVELYHYISTK</sequence>
<keyword evidence="7 8" id="KW-0472">Membrane</keyword>
<evidence type="ECO:0000256" key="6">
    <source>
        <dbReference type="ARBA" id="ARBA00022989"/>
    </source>
</evidence>
<dbReference type="GO" id="GO:0005886">
    <property type="term" value="C:plasma membrane"/>
    <property type="evidence" value="ECO:0007669"/>
    <property type="project" value="UniProtKB-SubCell"/>
</dbReference>
<dbReference type="GO" id="GO:0009103">
    <property type="term" value="P:lipopolysaccharide biosynthetic process"/>
    <property type="evidence" value="ECO:0007669"/>
    <property type="project" value="UniProtKB-ARBA"/>
</dbReference>
<organism evidence="9 10">
    <name type="scientific">Gimesia aquarii</name>
    <dbReference type="NCBI Taxonomy" id="2527964"/>
    <lineage>
        <taxon>Bacteria</taxon>
        <taxon>Pseudomonadati</taxon>
        <taxon>Planctomycetota</taxon>
        <taxon>Planctomycetia</taxon>
        <taxon>Planctomycetales</taxon>
        <taxon>Planctomycetaceae</taxon>
        <taxon>Gimesia</taxon>
    </lineage>
</organism>
<dbReference type="AlphaFoldDB" id="A0A517WX84"/>
<feature type="transmembrane region" description="Helical" evidence="8">
    <location>
        <begin position="397"/>
        <end position="414"/>
    </location>
</feature>
<evidence type="ECO:0008006" key="11">
    <source>
        <dbReference type="Google" id="ProtNLM"/>
    </source>
</evidence>
<name>A0A517WX84_9PLAN</name>
<dbReference type="InterPro" id="IPR050297">
    <property type="entry name" value="LipidA_mod_glycosyltrf_83"/>
</dbReference>
<accession>A0A517WX84</accession>
<feature type="transmembrane region" description="Helical" evidence="8">
    <location>
        <begin position="255"/>
        <end position="273"/>
    </location>
</feature>
<keyword evidence="6 8" id="KW-1133">Transmembrane helix</keyword>
<feature type="transmembrane region" description="Helical" evidence="8">
    <location>
        <begin position="195"/>
        <end position="215"/>
    </location>
</feature>
<evidence type="ECO:0000256" key="1">
    <source>
        <dbReference type="ARBA" id="ARBA00004651"/>
    </source>
</evidence>
<evidence type="ECO:0000256" key="4">
    <source>
        <dbReference type="ARBA" id="ARBA00022679"/>
    </source>
</evidence>
<dbReference type="Proteomes" id="UP000318384">
    <property type="component" value="Chromosome"/>
</dbReference>
<dbReference type="EMBL" id="CP037422">
    <property type="protein sequence ID" value="QDU09848.1"/>
    <property type="molecule type" value="Genomic_DNA"/>
</dbReference>
<evidence type="ECO:0000256" key="8">
    <source>
        <dbReference type="SAM" id="Phobius"/>
    </source>
</evidence>
<dbReference type="RefSeq" id="WP_145176721.1">
    <property type="nucleotide sequence ID" value="NZ_CP037422.1"/>
</dbReference>
<proteinExistence type="predicted"/>
<evidence type="ECO:0000256" key="3">
    <source>
        <dbReference type="ARBA" id="ARBA00022676"/>
    </source>
</evidence>
<evidence type="ECO:0000256" key="7">
    <source>
        <dbReference type="ARBA" id="ARBA00023136"/>
    </source>
</evidence>
<feature type="transmembrane region" description="Helical" evidence="8">
    <location>
        <begin position="120"/>
        <end position="138"/>
    </location>
</feature>
<keyword evidence="10" id="KW-1185">Reference proteome</keyword>
<comment type="subcellular location">
    <subcellularLocation>
        <location evidence="1">Cell membrane</location>
        <topology evidence="1">Multi-pass membrane protein</topology>
    </subcellularLocation>
</comment>
<evidence type="ECO:0000313" key="9">
    <source>
        <dbReference type="EMBL" id="QDU09848.1"/>
    </source>
</evidence>
<gene>
    <name evidence="9" type="ORF">V202x_32450</name>
</gene>
<feature type="transmembrane region" description="Helical" evidence="8">
    <location>
        <begin position="341"/>
        <end position="360"/>
    </location>
</feature>
<keyword evidence="3" id="KW-0328">Glycosyltransferase</keyword>
<keyword evidence="2" id="KW-1003">Cell membrane</keyword>
<keyword evidence="5 8" id="KW-0812">Transmembrane</keyword>
<evidence type="ECO:0000256" key="5">
    <source>
        <dbReference type="ARBA" id="ARBA00022692"/>
    </source>
</evidence>
<feature type="transmembrane region" description="Helical" evidence="8">
    <location>
        <begin position="144"/>
        <end position="163"/>
    </location>
</feature>
<protein>
    <recommendedName>
        <fullName evidence="11">Glycosyltransferase RgtA/B/C/D-like domain-containing protein</fullName>
    </recommendedName>
</protein>
<feature type="transmembrane region" description="Helical" evidence="8">
    <location>
        <begin position="79"/>
        <end position="99"/>
    </location>
</feature>
<evidence type="ECO:0000313" key="10">
    <source>
        <dbReference type="Proteomes" id="UP000318384"/>
    </source>
</evidence>
<reference evidence="9 10" key="1">
    <citation type="submission" date="2019-03" db="EMBL/GenBank/DDBJ databases">
        <title>Deep-cultivation of Planctomycetes and their phenomic and genomic characterization uncovers novel biology.</title>
        <authorList>
            <person name="Wiegand S."/>
            <person name="Jogler M."/>
            <person name="Boedeker C."/>
            <person name="Pinto D."/>
            <person name="Vollmers J."/>
            <person name="Rivas-Marin E."/>
            <person name="Kohn T."/>
            <person name="Peeters S.H."/>
            <person name="Heuer A."/>
            <person name="Rast P."/>
            <person name="Oberbeckmann S."/>
            <person name="Bunk B."/>
            <person name="Jeske O."/>
            <person name="Meyerdierks A."/>
            <person name="Storesund J.E."/>
            <person name="Kallscheuer N."/>
            <person name="Luecker S."/>
            <person name="Lage O.M."/>
            <person name="Pohl T."/>
            <person name="Merkel B.J."/>
            <person name="Hornburger P."/>
            <person name="Mueller R.-W."/>
            <person name="Bruemmer F."/>
            <person name="Labrenz M."/>
            <person name="Spormann A.M."/>
            <person name="Op den Camp H."/>
            <person name="Overmann J."/>
            <person name="Amann R."/>
            <person name="Jetten M.S.M."/>
            <person name="Mascher T."/>
            <person name="Medema M.H."/>
            <person name="Devos D.P."/>
            <person name="Kaster A.-K."/>
            <person name="Ovreas L."/>
            <person name="Rohde M."/>
            <person name="Galperin M.Y."/>
            <person name="Jogler C."/>
        </authorList>
    </citation>
    <scope>NUCLEOTIDE SEQUENCE [LARGE SCALE GENOMIC DNA]</scope>
    <source>
        <strain evidence="9 10">V202</strain>
    </source>
</reference>